<gene>
    <name evidence="9" type="ORF">BJ983_001455</name>
</gene>
<organism evidence="9 10">
    <name type="scientific">Actinomycetospora corticicola</name>
    <dbReference type="NCBI Taxonomy" id="663602"/>
    <lineage>
        <taxon>Bacteria</taxon>
        <taxon>Bacillati</taxon>
        <taxon>Actinomycetota</taxon>
        <taxon>Actinomycetes</taxon>
        <taxon>Pseudonocardiales</taxon>
        <taxon>Pseudonocardiaceae</taxon>
        <taxon>Actinomycetospora</taxon>
    </lineage>
</organism>
<keyword evidence="4 7" id="KW-1133">Transmembrane helix</keyword>
<dbReference type="NCBIfam" id="TIGR00784">
    <property type="entry name" value="citMHS"/>
    <property type="match status" value="1"/>
</dbReference>
<evidence type="ECO:0000256" key="3">
    <source>
        <dbReference type="ARBA" id="ARBA00022692"/>
    </source>
</evidence>
<feature type="transmembrane region" description="Helical" evidence="7">
    <location>
        <begin position="29"/>
        <end position="50"/>
    </location>
</feature>
<keyword evidence="5 7" id="KW-0472">Membrane</keyword>
<dbReference type="InterPro" id="IPR014738">
    <property type="entry name" value="Citrate_transporter"/>
</dbReference>
<protein>
    <submittedName>
        <fullName evidence="9">CitMHS family citrate-Mg2+:H+ or citrate-Ca2+:H+ symporter</fullName>
    </submittedName>
</protein>
<reference evidence="9 10" key="1">
    <citation type="submission" date="2020-07" db="EMBL/GenBank/DDBJ databases">
        <title>Sequencing the genomes of 1000 actinobacteria strains.</title>
        <authorList>
            <person name="Klenk H.-P."/>
        </authorList>
    </citation>
    <scope>NUCLEOTIDE SEQUENCE [LARGE SCALE GENOMIC DNA]</scope>
    <source>
        <strain evidence="9 10">DSM 45772</strain>
    </source>
</reference>
<evidence type="ECO:0000256" key="5">
    <source>
        <dbReference type="ARBA" id="ARBA00023136"/>
    </source>
</evidence>
<keyword evidence="2" id="KW-0813">Transport</keyword>
<evidence type="ECO:0000259" key="8">
    <source>
        <dbReference type="Pfam" id="PF03600"/>
    </source>
</evidence>
<feature type="transmembrane region" description="Helical" evidence="7">
    <location>
        <begin position="62"/>
        <end position="83"/>
    </location>
</feature>
<evidence type="ECO:0000256" key="4">
    <source>
        <dbReference type="ARBA" id="ARBA00022989"/>
    </source>
</evidence>
<feature type="transmembrane region" description="Helical" evidence="7">
    <location>
        <begin position="103"/>
        <end position="126"/>
    </location>
</feature>
<dbReference type="RefSeq" id="WP_179793204.1">
    <property type="nucleotide sequence ID" value="NZ_BAABHP010000004.1"/>
</dbReference>
<feature type="region of interest" description="Disordered" evidence="6">
    <location>
        <begin position="226"/>
        <end position="280"/>
    </location>
</feature>
<dbReference type="AlphaFoldDB" id="A0A7Y9DTQ6"/>
<keyword evidence="3 7" id="KW-0812">Transmembrane</keyword>
<dbReference type="Pfam" id="PF03600">
    <property type="entry name" value="CitMHS"/>
    <property type="match status" value="1"/>
</dbReference>
<evidence type="ECO:0000313" key="9">
    <source>
        <dbReference type="EMBL" id="NYD35353.1"/>
    </source>
</evidence>
<feature type="transmembrane region" description="Helical" evidence="7">
    <location>
        <begin position="290"/>
        <end position="306"/>
    </location>
</feature>
<evidence type="ECO:0000256" key="7">
    <source>
        <dbReference type="SAM" id="Phobius"/>
    </source>
</evidence>
<evidence type="ECO:0000256" key="1">
    <source>
        <dbReference type="ARBA" id="ARBA00004141"/>
    </source>
</evidence>
<name>A0A7Y9DTQ6_9PSEU</name>
<evidence type="ECO:0000256" key="2">
    <source>
        <dbReference type="ARBA" id="ARBA00022448"/>
    </source>
</evidence>
<feature type="transmembrane region" description="Helical" evidence="7">
    <location>
        <begin position="406"/>
        <end position="424"/>
    </location>
</feature>
<comment type="caution">
    <text evidence="9">The sequence shown here is derived from an EMBL/GenBank/DDBJ whole genome shotgun (WGS) entry which is preliminary data.</text>
</comment>
<feature type="transmembrane region" description="Helical" evidence="7">
    <location>
        <begin position="467"/>
        <end position="491"/>
    </location>
</feature>
<dbReference type="EMBL" id="JACCBN010000001">
    <property type="protein sequence ID" value="NYD35353.1"/>
    <property type="molecule type" value="Genomic_DNA"/>
</dbReference>
<feature type="transmembrane region" description="Helical" evidence="7">
    <location>
        <begin position="173"/>
        <end position="195"/>
    </location>
</feature>
<proteinExistence type="predicted"/>
<keyword evidence="10" id="KW-1185">Reference proteome</keyword>
<evidence type="ECO:0000256" key="6">
    <source>
        <dbReference type="SAM" id="MobiDB-lite"/>
    </source>
</evidence>
<dbReference type="GO" id="GO:0016020">
    <property type="term" value="C:membrane"/>
    <property type="evidence" value="ECO:0007669"/>
    <property type="project" value="UniProtKB-SubCell"/>
</dbReference>
<evidence type="ECO:0000313" key="10">
    <source>
        <dbReference type="Proteomes" id="UP000535890"/>
    </source>
</evidence>
<dbReference type="InterPro" id="IPR004680">
    <property type="entry name" value="Cit_transptr-like_dom"/>
</dbReference>
<feature type="transmembrane region" description="Helical" evidence="7">
    <location>
        <begin position="133"/>
        <end position="153"/>
    </location>
</feature>
<dbReference type="GO" id="GO:0015137">
    <property type="term" value="F:citrate transmembrane transporter activity"/>
    <property type="evidence" value="ECO:0007669"/>
    <property type="project" value="InterPro"/>
</dbReference>
<feature type="transmembrane region" description="Helical" evidence="7">
    <location>
        <begin position="374"/>
        <end position="394"/>
    </location>
</feature>
<feature type="compositionally biased region" description="Low complexity" evidence="6">
    <location>
        <begin position="226"/>
        <end position="245"/>
    </location>
</feature>
<sequence length="492" mass="50723">MLVILGFLMIGVFMTLIMTKKLTPVVALVLVPTIFGLFAGAGLGLGDMVIDSVKSLAPTAALLMFAIIYFGTMIDVGLFDPIVRGILRVVGDDPAKVVVGTAVLAAVVSLDGDGSTTFIITVAAMLPVYRRLGLSPVILTAVAGVANGVMNIVPWGGPTARAASALKISPSEVFVPMIPSMLGGIATVLLLAWVLGRRERTRLGTDPFAEARRLVGAERVLVAEAAGTSSTTTTTTTTSTGTATTVLTPPSGTPAVGRTGSGTPATGDDSHDDGVGDALDPNRATLRPRLYWFNATLTLAMLGLLILDVLPIAVLFMIGCAIALVVNFRSVDEQAAELKAHAGSVVSVVSMVLAAAVLIGILDGTGMVDAMAQWMVSVIPASFGPFMGVVTALISMPLTFLMSNDAFYFGVLPVLAETAANYGISPAEMARASIVGQPVHMQSPLVPAILLLVALAKVDLGDHHRKALWMAGLASVAMLVVGVLVGAIPFLA</sequence>
<accession>A0A7Y9DTQ6</accession>
<comment type="subcellular location">
    <subcellularLocation>
        <location evidence="1">Membrane</location>
        <topology evidence="1">Multi-pass membrane protein</topology>
    </subcellularLocation>
</comment>
<feature type="transmembrane region" description="Helical" evidence="7">
    <location>
        <begin position="444"/>
        <end position="460"/>
    </location>
</feature>
<feature type="transmembrane region" description="Helical" evidence="7">
    <location>
        <begin position="340"/>
        <end position="362"/>
    </location>
</feature>
<dbReference type="Proteomes" id="UP000535890">
    <property type="component" value="Unassembled WGS sequence"/>
</dbReference>
<feature type="domain" description="Citrate transporter-like" evidence="8">
    <location>
        <begin position="14"/>
        <end position="436"/>
    </location>
</feature>
<feature type="transmembrane region" description="Helical" evidence="7">
    <location>
        <begin position="312"/>
        <end position="328"/>
    </location>
</feature>